<evidence type="ECO:0000313" key="1">
    <source>
        <dbReference type="EMBL" id="TGY67055.1"/>
    </source>
</evidence>
<sequence>MYKKISLAALSLVLLAGCANETAKEPAADDTGTKDIANETMKGTSQYDNGGIVNATVEKEGENLSNVMIEFVDKDGNAITELDQLYGPDKDTQTSIDTEWLDQVDYLENYIKEHGVDSITVDENGKPTNDDLKDYVSLDVRPMLEAVKGAIGNEADD</sequence>
<name>A0AC61RAB0_9FIRM</name>
<dbReference type="EMBL" id="SRYG01000002">
    <property type="protein sequence ID" value="TGY67055.1"/>
    <property type="molecule type" value="Genomic_DNA"/>
</dbReference>
<proteinExistence type="predicted"/>
<protein>
    <submittedName>
        <fullName evidence="1">Uncharacterized protein</fullName>
    </submittedName>
</protein>
<keyword evidence="2" id="KW-1185">Reference proteome</keyword>
<accession>A0AC61RAB0</accession>
<gene>
    <name evidence="1" type="ORF">E5336_01175</name>
</gene>
<evidence type="ECO:0000313" key="2">
    <source>
        <dbReference type="Proteomes" id="UP000308836"/>
    </source>
</evidence>
<dbReference type="Proteomes" id="UP000308836">
    <property type="component" value="Unassembled WGS sequence"/>
</dbReference>
<organism evidence="1 2">
    <name type="scientific">Dubosiella muris</name>
    <dbReference type="NCBI Taxonomy" id="3038133"/>
    <lineage>
        <taxon>Bacteria</taxon>
        <taxon>Bacillati</taxon>
        <taxon>Bacillota</taxon>
        <taxon>Erysipelotrichia</taxon>
        <taxon>Erysipelotrichales</taxon>
        <taxon>Erysipelotrichaceae</taxon>
        <taxon>Dubosiella</taxon>
    </lineage>
</organism>
<reference evidence="1" key="1">
    <citation type="submission" date="2019-04" db="EMBL/GenBank/DDBJ databases">
        <title>Microbes associate with the intestines of laboratory mice.</title>
        <authorList>
            <person name="Navarre W."/>
            <person name="Wong E."/>
            <person name="Huang K."/>
            <person name="Tropini C."/>
            <person name="Ng K."/>
            <person name="Yu B."/>
        </authorList>
    </citation>
    <scope>NUCLEOTIDE SEQUENCE</scope>
    <source>
        <strain evidence="1">NM09_H32</strain>
    </source>
</reference>
<comment type="caution">
    <text evidence="1">The sequence shown here is derived from an EMBL/GenBank/DDBJ whole genome shotgun (WGS) entry which is preliminary data.</text>
</comment>